<protein>
    <submittedName>
        <fullName evidence="10">Branched-chain amino acid ABC transporter permease</fullName>
    </submittedName>
</protein>
<evidence type="ECO:0000256" key="7">
    <source>
        <dbReference type="ARBA" id="ARBA00023136"/>
    </source>
</evidence>
<feature type="transmembrane region" description="Helical" evidence="9">
    <location>
        <begin position="257"/>
        <end position="277"/>
    </location>
</feature>
<comment type="caution">
    <text evidence="10">The sequence shown here is derived from an EMBL/GenBank/DDBJ whole genome shotgun (WGS) entry which is preliminary data.</text>
</comment>
<evidence type="ECO:0000313" key="11">
    <source>
        <dbReference type="Proteomes" id="UP001589788"/>
    </source>
</evidence>
<feature type="transmembrane region" description="Helical" evidence="9">
    <location>
        <begin position="94"/>
        <end position="112"/>
    </location>
</feature>
<keyword evidence="6 9" id="KW-1133">Transmembrane helix</keyword>
<reference evidence="10 11" key="1">
    <citation type="submission" date="2024-09" db="EMBL/GenBank/DDBJ databases">
        <authorList>
            <person name="Sun Q."/>
            <person name="Mori K."/>
        </authorList>
    </citation>
    <scope>NUCLEOTIDE SEQUENCE [LARGE SCALE GENOMIC DNA]</scope>
    <source>
        <strain evidence="10 11">JCM 15389</strain>
    </source>
</reference>
<dbReference type="EMBL" id="JBHLYQ010000005">
    <property type="protein sequence ID" value="MFC0080791.1"/>
    <property type="molecule type" value="Genomic_DNA"/>
</dbReference>
<keyword evidence="4 9" id="KW-0812">Transmembrane</keyword>
<keyword evidence="7 9" id="KW-0472">Membrane</keyword>
<dbReference type="Pfam" id="PF02653">
    <property type="entry name" value="BPD_transp_2"/>
    <property type="match status" value="1"/>
</dbReference>
<dbReference type="InterPro" id="IPR001851">
    <property type="entry name" value="ABC_transp_permease"/>
</dbReference>
<dbReference type="InterPro" id="IPR052157">
    <property type="entry name" value="BCAA_transport_permease"/>
</dbReference>
<evidence type="ECO:0000256" key="3">
    <source>
        <dbReference type="ARBA" id="ARBA00022475"/>
    </source>
</evidence>
<keyword evidence="11" id="KW-1185">Reference proteome</keyword>
<dbReference type="RefSeq" id="WP_377787344.1">
    <property type="nucleotide sequence ID" value="NZ_JBHLYQ010000005.1"/>
</dbReference>
<evidence type="ECO:0000256" key="6">
    <source>
        <dbReference type="ARBA" id="ARBA00022989"/>
    </source>
</evidence>
<gene>
    <name evidence="10" type="ORF">ACFFRE_01290</name>
</gene>
<dbReference type="CDD" id="cd06582">
    <property type="entry name" value="TM_PBP1_LivH_like"/>
    <property type="match status" value="1"/>
</dbReference>
<feature type="transmembrane region" description="Helical" evidence="9">
    <location>
        <begin position="12"/>
        <end position="30"/>
    </location>
</feature>
<sequence length="289" mass="30160">MTEFVTETINGLTLAGIIFLVSSGFTLVFGVMRVTNLAHGAVFLLGGYVAYSAIEGFHNFFVGLVIATVAMAGLGLLMERLLLPWLRHSEMAELLATLGLVYIIDDLSLAIWGGNPLNITLPGVLGQSSHLPFDGIVYPNSRFFILGVAVVVAVGLGLLLHRTRIGAIVRAGVDDRDMVSALGINVRRVFTAVFVLGAALAGFAGVLGVPVVGLAPGNDTSILLLALAVVVTGGLGSYEGALLGSLLIGLVDTYGTAYFPAVSYSVLFIPLVVVLLIRPQGLLGRQVAT</sequence>
<evidence type="ECO:0000313" key="10">
    <source>
        <dbReference type="EMBL" id="MFC0080791.1"/>
    </source>
</evidence>
<name>A0ABV6BZD1_9ACTN</name>
<dbReference type="PANTHER" id="PTHR11795">
    <property type="entry name" value="BRANCHED-CHAIN AMINO ACID TRANSPORT SYSTEM PERMEASE PROTEIN LIVH"/>
    <property type="match status" value="1"/>
</dbReference>
<comment type="similarity">
    <text evidence="8">Belongs to the binding-protein-dependent transport system permease family. LivHM subfamily.</text>
</comment>
<proteinExistence type="inferred from homology"/>
<dbReference type="PANTHER" id="PTHR11795:SF442">
    <property type="entry name" value="ABC TRANSPORTER ATP-BINDING PROTEIN"/>
    <property type="match status" value="1"/>
</dbReference>
<evidence type="ECO:0000256" key="5">
    <source>
        <dbReference type="ARBA" id="ARBA00022970"/>
    </source>
</evidence>
<dbReference type="Proteomes" id="UP001589788">
    <property type="component" value="Unassembled WGS sequence"/>
</dbReference>
<feature type="transmembrane region" description="Helical" evidence="9">
    <location>
        <begin position="60"/>
        <end position="82"/>
    </location>
</feature>
<accession>A0ABV6BZD1</accession>
<feature type="transmembrane region" description="Helical" evidence="9">
    <location>
        <begin position="189"/>
        <end position="215"/>
    </location>
</feature>
<evidence type="ECO:0000256" key="4">
    <source>
        <dbReference type="ARBA" id="ARBA00022692"/>
    </source>
</evidence>
<keyword evidence="5" id="KW-0029">Amino-acid transport</keyword>
<evidence type="ECO:0000256" key="8">
    <source>
        <dbReference type="ARBA" id="ARBA00037998"/>
    </source>
</evidence>
<keyword evidence="2" id="KW-0813">Transport</keyword>
<comment type="subcellular location">
    <subcellularLocation>
        <location evidence="1">Cell membrane</location>
        <topology evidence="1">Multi-pass membrane protein</topology>
    </subcellularLocation>
</comment>
<feature type="transmembrane region" description="Helical" evidence="9">
    <location>
        <begin position="143"/>
        <end position="160"/>
    </location>
</feature>
<evidence type="ECO:0000256" key="1">
    <source>
        <dbReference type="ARBA" id="ARBA00004651"/>
    </source>
</evidence>
<keyword evidence="3" id="KW-1003">Cell membrane</keyword>
<feature type="transmembrane region" description="Helical" evidence="9">
    <location>
        <begin position="221"/>
        <end position="250"/>
    </location>
</feature>
<organism evidence="10 11">
    <name type="scientific">Aciditerrimonas ferrireducens</name>
    <dbReference type="NCBI Taxonomy" id="667306"/>
    <lineage>
        <taxon>Bacteria</taxon>
        <taxon>Bacillati</taxon>
        <taxon>Actinomycetota</taxon>
        <taxon>Acidimicrobiia</taxon>
        <taxon>Acidimicrobiales</taxon>
        <taxon>Acidimicrobiaceae</taxon>
        <taxon>Aciditerrimonas</taxon>
    </lineage>
</organism>
<evidence type="ECO:0000256" key="2">
    <source>
        <dbReference type="ARBA" id="ARBA00022448"/>
    </source>
</evidence>
<evidence type="ECO:0000256" key="9">
    <source>
        <dbReference type="SAM" id="Phobius"/>
    </source>
</evidence>